<sequence length="131" mass="14518">MEDGEKLRKRHREDDPEGRPKAAVAPETPSLKEVEEFFEILRRVHVAVRYFDKRVNPGDGNGRGFSGRLMEALETGPMETTAASQEAMADEEPEKNKVLLFDLNGEPDPDIAEMAVNEGGSLRGVPPDQIS</sequence>
<protein>
    <submittedName>
        <fullName evidence="1">Uncharacterized protein</fullName>
    </submittedName>
</protein>
<dbReference type="Proteomes" id="UP001057402">
    <property type="component" value="Chromosome 4"/>
</dbReference>
<name>A0ACB9R7R9_9MYRT</name>
<accession>A0ACB9R7R9</accession>
<evidence type="ECO:0000313" key="1">
    <source>
        <dbReference type="EMBL" id="KAI4374492.1"/>
    </source>
</evidence>
<dbReference type="EMBL" id="CM042883">
    <property type="protein sequence ID" value="KAI4374492.1"/>
    <property type="molecule type" value="Genomic_DNA"/>
</dbReference>
<keyword evidence="2" id="KW-1185">Reference proteome</keyword>
<organism evidence="1 2">
    <name type="scientific">Melastoma candidum</name>
    <dbReference type="NCBI Taxonomy" id="119954"/>
    <lineage>
        <taxon>Eukaryota</taxon>
        <taxon>Viridiplantae</taxon>
        <taxon>Streptophyta</taxon>
        <taxon>Embryophyta</taxon>
        <taxon>Tracheophyta</taxon>
        <taxon>Spermatophyta</taxon>
        <taxon>Magnoliopsida</taxon>
        <taxon>eudicotyledons</taxon>
        <taxon>Gunneridae</taxon>
        <taxon>Pentapetalae</taxon>
        <taxon>rosids</taxon>
        <taxon>malvids</taxon>
        <taxon>Myrtales</taxon>
        <taxon>Melastomataceae</taxon>
        <taxon>Melastomatoideae</taxon>
        <taxon>Melastomateae</taxon>
        <taxon>Melastoma</taxon>
    </lineage>
</organism>
<proteinExistence type="predicted"/>
<gene>
    <name evidence="1" type="ORF">MLD38_012479</name>
</gene>
<reference evidence="2" key="1">
    <citation type="journal article" date="2023" name="Front. Plant Sci.">
        <title>Chromosomal-level genome assembly of Melastoma candidum provides insights into trichome evolution.</title>
        <authorList>
            <person name="Zhong Y."/>
            <person name="Wu W."/>
            <person name="Sun C."/>
            <person name="Zou P."/>
            <person name="Liu Y."/>
            <person name="Dai S."/>
            <person name="Zhou R."/>
        </authorList>
    </citation>
    <scope>NUCLEOTIDE SEQUENCE [LARGE SCALE GENOMIC DNA]</scope>
</reference>
<evidence type="ECO:0000313" key="2">
    <source>
        <dbReference type="Proteomes" id="UP001057402"/>
    </source>
</evidence>
<comment type="caution">
    <text evidence="1">The sequence shown here is derived from an EMBL/GenBank/DDBJ whole genome shotgun (WGS) entry which is preliminary data.</text>
</comment>